<accession>A0A418IJ25</accession>
<protein>
    <submittedName>
        <fullName evidence="2">Iron chaperone</fullName>
    </submittedName>
</protein>
<dbReference type="Proteomes" id="UP000286317">
    <property type="component" value="Unassembled WGS sequence"/>
</dbReference>
<dbReference type="RefSeq" id="WP_119605057.1">
    <property type="nucleotide sequence ID" value="NZ_QXUF01000003.1"/>
</dbReference>
<evidence type="ECO:0000313" key="3">
    <source>
        <dbReference type="Proteomes" id="UP000286317"/>
    </source>
</evidence>
<evidence type="ECO:0000313" key="2">
    <source>
        <dbReference type="EMBL" id="RIN03022.1"/>
    </source>
</evidence>
<comment type="caution">
    <text evidence="2">The sequence shown here is derived from an EMBL/GenBank/DDBJ whole genome shotgun (WGS) entry which is preliminary data.</text>
</comment>
<dbReference type="SUPFAM" id="SSF159888">
    <property type="entry name" value="YdhG-like"/>
    <property type="match status" value="1"/>
</dbReference>
<organism evidence="2 3">
    <name type="scientific">Staphylococcus shinii</name>
    <dbReference type="NCBI Taxonomy" id="2912228"/>
    <lineage>
        <taxon>Bacteria</taxon>
        <taxon>Bacillati</taxon>
        <taxon>Bacillota</taxon>
        <taxon>Bacilli</taxon>
        <taxon>Bacillales</taxon>
        <taxon>Staphylococcaceae</taxon>
        <taxon>Staphylococcus</taxon>
    </lineage>
</organism>
<sequence>MNEFKDFLESIDNASHKEKMEAIFNWISETFPNLETTVKWNQPMYTDHGIFIIAFSKSKAHFSVAPEPKALAEFTQKIKAAGYSQTNNLFRIKWEQDIDYALLKEIIQYNIDDKTDCATFWRT</sequence>
<reference evidence="2 3" key="1">
    <citation type="journal article" date="2016" name="Front. Microbiol.">
        <title>Comprehensive Phylogenetic Analysis of Bovine Non-aureus Staphylococci Species Based on Whole-Genome Sequencing.</title>
        <authorList>
            <person name="Naushad S."/>
            <person name="Barkema H.W."/>
            <person name="Luby C."/>
            <person name="Condas L.A."/>
            <person name="Nobrega D.B."/>
            <person name="Carson D.A."/>
            <person name="De Buck J."/>
        </authorList>
    </citation>
    <scope>NUCLEOTIDE SEQUENCE [LARGE SCALE GENOMIC DNA]</scope>
    <source>
        <strain evidence="2 3">SNUC 4554</strain>
    </source>
</reference>
<dbReference type="Pfam" id="PF08818">
    <property type="entry name" value="DUF1801"/>
    <property type="match status" value="1"/>
</dbReference>
<dbReference type="AlphaFoldDB" id="A0A418IJ25"/>
<dbReference type="Gene3D" id="3.90.1150.200">
    <property type="match status" value="1"/>
</dbReference>
<keyword evidence="3" id="KW-1185">Reference proteome</keyword>
<gene>
    <name evidence="2" type="ORF">BU112_00845</name>
</gene>
<proteinExistence type="predicted"/>
<feature type="domain" description="YdhG-like" evidence="1">
    <location>
        <begin position="16"/>
        <end position="111"/>
    </location>
</feature>
<dbReference type="EMBL" id="QXUF01000003">
    <property type="protein sequence ID" value="RIN03022.1"/>
    <property type="molecule type" value="Genomic_DNA"/>
</dbReference>
<name>A0A418IJ25_9STAP</name>
<dbReference type="InterPro" id="IPR014922">
    <property type="entry name" value="YdhG-like"/>
</dbReference>
<evidence type="ECO:0000259" key="1">
    <source>
        <dbReference type="Pfam" id="PF08818"/>
    </source>
</evidence>
<dbReference type="OrthoDB" id="384795at2"/>